<feature type="region of interest" description="Disordered" evidence="1">
    <location>
        <begin position="1"/>
        <end position="24"/>
    </location>
</feature>
<dbReference type="AlphaFoldDB" id="A0A5J4WG75"/>
<organism evidence="2 3">
    <name type="scientific">Streblomastix strix</name>
    <dbReference type="NCBI Taxonomy" id="222440"/>
    <lineage>
        <taxon>Eukaryota</taxon>
        <taxon>Metamonada</taxon>
        <taxon>Preaxostyla</taxon>
        <taxon>Oxymonadida</taxon>
        <taxon>Streblomastigidae</taxon>
        <taxon>Streblomastix</taxon>
    </lineage>
</organism>
<dbReference type="Proteomes" id="UP000324800">
    <property type="component" value="Unassembled WGS sequence"/>
</dbReference>
<evidence type="ECO:0000256" key="1">
    <source>
        <dbReference type="SAM" id="MobiDB-lite"/>
    </source>
</evidence>
<feature type="compositionally biased region" description="Polar residues" evidence="1">
    <location>
        <begin position="58"/>
        <end position="72"/>
    </location>
</feature>
<dbReference type="EMBL" id="SNRW01002157">
    <property type="protein sequence ID" value="KAA6393726.1"/>
    <property type="molecule type" value="Genomic_DNA"/>
</dbReference>
<feature type="compositionally biased region" description="Basic residues" evidence="1">
    <location>
        <begin position="183"/>
        <end position="192"/>
    </location>
</feature>
<evidence type="ECO:0000313" key="3">
    <source>
        <dbReference type="Proteomes" id="UP000324800"/>
    </source>
</evidence>
<feature type="compositionally biased region" description="Basic residues" evidence="1">
    <location>
        <begin position="1"/>
        <end position="18"/>
    </location>
</feature>
<sequence length="219" mass="24328">MSKTSKRHMYRKYQRSQKKQWNNQAQTQWQFNNQVLDSHLGPLFSQMNYPGPPGRAPDQSNTKLRSIQPTSKRQWIVPPTQTTPQSQTTPYSNLNQSPIMNADLMGIITNPFSVPKGIQHQQIAGEAAQVFHAPGDTFSINGNVSWVSSSTDSIVSDQVGVARTKSLYIQTAPSIQLQENPVRKPKVGKKGGRTPVGSKPTSTNTSVIANQNQSEDQQR</sequence>
<accession>A0A5J4WG75</accession>
<feature type="compositionally biased region" description="Polar residues" evidence="1">
    <location>
        <begin position="199"/>
        <end position="219"/>
    </location>
</feature>
<name>A0A5J4WG75_9EUKA</name>
<feature type="region of interest" description="Disordered" evidence="1">
    <location>
        <begin position="177"/>
        <end position="219"/>
    </location>
</feature>
<proteinExistence type="predicted"/>
<comment type="caution">
    <text evidence="2">The sequence shown here is derived from an EMBL/GenBank/DDBJ whole genome shotgun (WGS) entry which is preliminary data.</text>
</comment>
<evidence type="ECO:0000313" key="2">
    <source>
        <dbReference type="EMBL" id="KAA6393726.1"/>
    </source>
</evidence>
<reference evidence="2 3" key="1">
    <citation type="submission" date="2019-03" db="EMBL/GenBank/DDBJ databases">
        <title>Single cell metagenomics reveals metabolic interactions within the superorganism composed of flagellate Streblomastix strix and complex community of Bacteroidetes bacteria on its surface.</title>
        <authorList>
            <person name="Treitli S.C."/>
            <person name="Kolisko M."/>
            <person name="Husnik F."/>
            <person name="Keeling P."/>
            <person name="Hampl V."/>
        </authorList>
    </citation>
    <scope>NUCLEOTIDE SEQUENCE [LARGE SCALE GENOMIC DNA]</scope>
    <source>
        <strain evidence="2">ST1C</strain>
    </source>
</reference>
<gene>
    <name evidence="2" type="ORF">EZS28_010749</name>
</gene>
<feature type="region of interest" description="Disordered" evidence="1">
    <location>
        <begin position="41"/>
        <end position="72"/>
    </location>
</feature>
<protein>
    <submittedName>
        <fullName evidence="2">Uncharacterized protein</fullName>
    </submittedName>
</protein>